<dbReference type="PANTHER" id="PTHR46637">
    <property type="entry name" value="TIS1421-TRANSPOSASE PROTEIN A"/>
    <property type="match status" value="1"/>
</dbReference>
<gene>
    <name evidence="3" type="ORF">SAMN05444168_1991</name>
</gene>
<evidence type="ECO:0000313" key="3">
    <source>
        <dbReference type="EMBL" id="SIO00666.1"/>
    </source>
</evidence>
<feature type="region of interest" description="Disordered" evidence="1">
    <location>
        <begin position="158"/>
        <end position="178"/>
    </location>
</feature>
<accession>A0A1N6FZB0</accession>
<feature type="compositionally biased region" description="Polar residues" evidence="1">
    <location>
        <begin position="158"/>
        <end position="168"/>
    </location>
</feature>
<evidence type="ECO:0000256" key="1">
    <source>
        <dbReference type="SAM" id="MobiDB-lite"/>
    </source>
</evidence>
<dbReference type="AlphaFoldDB" id="A0A1N6FZB0"/>
<dbReference type="InterPro" id="IPR025161">
    <property type="entry name" value="IS402-like_dom"/>
</dbReference>
<evidence type="ECO:0000313" key="4">
    <source>
        <dbReference type="Proteomes" id="UP000184693"/>
    </source>
</evidence>
<dbReference type="Proteomes" id="UP000184693">
    <property type="component" value="Unassembled WGS sequence"/>
</dbReference>
<name>A0A1N6FZB0_9BURK</name>
<organism evidence="3 4">
    <name type="scientific">Paraburkholderia phenazinium</name>
    <dbReference type="NCBI Taxonomy" id="60549"/>
    <lineage>
        <taxon>Bacteria</taxon>
        <taxon>Pseudomonadati</taxon>
        <taxon>Pseudomonadota</taxon>
        <taxon>Betaproteobacteria</taxon>
        <taxon>Burkholderiales</taxon>
        <taxon>Burkholderiaceae</taxon>
        <taxon>Paraburkholderia</taxon>
    </lineage>
</organism>
<reference evidence="3 4" key="1">
    <citation type="submission" date="2016-11" db="EMBL/GenBank/DDBJ databases">
        <authorList>
            <person name="Jaros S."/>
            <person name="Januszkiewicz K."/>
            <person name="Wedrychowicz H."/>
        </authorList>
    </citation>
    <scope>NUCLEOTIDE SEQUENCE [LARGE SCALE GENOMIC DNA]</scope>
    <source>
        <strain evidence="3 4">GAS86</strain>
    </source>
</reference>
<dbReference type="PANTHER" id="PTHR46637:SF1">
    <property type="entry name" value="BLL5188 PROTEIN"/>
    <property type="match status" value="1"/>
</dbReference>
<evidence type="ECO:0000259" key="2">
    <source>
        <dbReference type="Pfam" id="PF13340"/>
    </source>
</evidence>
<proteinExistence type="predicted"/>
<dbReference type="InterPro" id="IPR052909">
    <property type="entry name" value="Transposase_6_like"/>
</dbReference>
<sequence>MYFDELSNDEWALLQPMISDQSAEHPPRRGRPRAKLRVVVNAVLWVMTTGESWSRLPCGYPSGPTCRCRFEEWRLNGTLLAMVTLLSKHGRTFTYVPTPSSNEIVRALPHPPRFLREDGGPQVLWKSADAWQTSSGVVDRACAATPFSEITRQLSGRQNVPANESSVAAQPARQKPRLPRTEYSQWMGLHSHGAQVSDPRGYVIYAAVDRLEEASFRGWAEIVKNGRRVARSGLVGPRLANAEDAQHYAIDWARKWIDRHCPTPAIIEVANPVRTLNTTSLPQPVARDEAVSEQDEYYHESVRW</sequence>
<feature type="domain" description="Insertion element IS402-like" evidence="2">
    <location>
        <begin position="6"/>
        <end position="80"/>
    </location>
</feature>
<dbReference type="EMBL" id="FSRM01000001">
    <property type="protein sequence ID" value="SIO00666.1"/>
    <property type="molecule type" value="Genomic_DNA"/>
</dbReference>
<dbReference type="Pfam" id="PF13340">
    <property type="entry name" value="DUF4096"/>
    <property type="match status" value="1"/>
</dbReference>
<protein>
    <submittedName>
        <fullName evidence="3">Putative transposase of IS4/5 family</fullName>
    </submittedName>
</protein>